<dbReference type="AlphaFoldDB" id="A0A6S7BN56"/>
<dbReference type="RefSeq" id="WP_175171471.1">
    <property type="nucleotide sequence ID" value="NZ_CADIJQ010000011.1"/>
</dbReference>
<keyword evidence="2" id="KW-1185">Reference proteome</keyword>
<evidence type="ECO:0000313" key="2">
    <source>
        <dbReference type="Proteomes" id="UP000494269"/>
    </source>
</evidence>
<gene>
    <name evidence="1" type="ORF">LMG3441_05222</name>
</gene>
<dbReference type="EMBL" id="CADIJQ010000011">
    <property type="protein sequence ID" value="CAB3736884.1"/>
    <property type="molecule type" value="Genomic_DNA"/>
</dbReference>
<organism evidence="1 2">
    <name type="scientific">Achromobacter kerstersii</name>
    <dbReference type="NCBI Taxonomy" id="1353890"/>
    <lineage>
        <taxon>Bacteria</taxon>
        <taxon>Pseudomonadati</taxon>
        <taxon>Pseudomonadota</taxon>
        <taxon>Betaproteobacteria</taxon>
        <taxon>Burkholderiales</taxon>
        <taxon>Alcaligenaceae</taxon>
        <taxon>Achromobacter</taxon>
    </lineage>
</organism>
<evidence type="ECO:0000313" key="1">
    <source>
        <dbReference type="EMBL" id="CAB3736884.1"/>
    </source>
</evidence>
<proteinExistence type="predicted"/>
<protein>
    <submittedName>
        <fullName evidence="1">Uncharacterized protein</fullName>
    </submittedName>
</protein>
<sequence length="223" mass="24298">MTPPAVPISPSLLALAAHGVRLKVLAQIFPVLRHDVVGPLSNASLAAAMLRQSPEGADANALQQRCQRLAGDLTGMLDDGVAVVRELDQWLADNGARTSTETLLRECRKLMFSQLLLSRQSVVWPEDVADEELPQFTSRYLLLAWLLSLLQAMPADVVLTLDLSQTHAWHAHFSSEFGDDDVAAPATAITPQDVELLAAASGWRLERQAQCWSLHLPAPTPDK</sequence>
<reference evidence="1 2" key="1">
    <citation type="submission" date="2020-04" db="EMBL/GenBank/DDBJ databases">
        <authorList>
            <person name="De Canck E."/>
        </authorList>
    </citation>
    <scope>NUCLEOTIDE SEQUENCE [LARGE SCALE GENOMIC DNA]</scope>
    <source>
        <strain evidence="1 2">LMG 3441</strain>
    </source>
</reference>
<accession>A0A6S7BN56</accession>
<name>A0A6S7BN56_9BURK</name>
<dbReference type="Proteomes" id="UP000494269">
    <property type="component" value="Unassembled WGS sequence"/>
</dbReference>